<organism evidence="8 9">
    <name type="scientific">Ramalina farinacea</name>
    <dbReference type="NCBI Taxonomy" id="258253"/>
    <lineage>
        <taxon>Eukaryota</taxon>
        <taxon>Fungi</taxon>
        <taxon>Dikarya</taxon>
        <taxon>Ascomycota</taxon>
        <taxon>Pezizomycotina</taxon>
        <taxon>Lecanoromycetes</taxon>
        <taxon>OSLEUM clade</taxon>
        <taxon>Lecanoromycetidae</taxon>
        <taxon>Lecanorales</taxon>
        <taxon>Lecanorineae</taxon>
        <taxon>Ramalinaceae</taxon>
        <taxon>Ramalina</taxon>
    </lineage>
</organism>
<dbReference type="GO" id="GO:0006364">
    <property type="term" value="P:rRNA processing"/>
    <property type="evidence" value="ECO:0007669"/>
    <property type="project" value="UniProtKB-UniRule"/>
</dbReference>
<sequence length="263" mass="30655">MSSMRNAVQRRNHKERAQPREREKWGLLEKHKDYSLRARDYNAKKARLKTLRQKASERNPDEFYYGMLSSSTKKGRKLADRGNPLLSHEAVQLLKTQDSGYLQTMVQKTRKAIERLEEEFTLKGKGEEIGTLDGERREGRKVVFVADESEQRDWLDRSNAGASRNGEPQDEEKAEKEVGAIRRPKSRKALQKEQIAQKEDKIWRKRIARDKDVKATRLTALKAREKDLRDAENELELQRAKMSNTVGGVNKAGVKWKVRERRK</sequence>
<feature type="compositionally biased region" description="Basic and acidic residues" evidence="7">
    <location>
        <begin position="171"/>
        <end position="180"/>
    </location>
</feature>
<evidence type="ECO:0000256" key="7">
    <source>
        <dbReference type="SAM" id="MobiDB-lite"/>
    </source>
</evidence>
<evidence type="ECO:0000256" key="4">
    <source>
        <dbReference type="ARBA" id="ARBA00022552"/>
    </source>
</evidence>
<feature type="region of interest" description="Disordered" evidence="7">
    <location>
        <begin position="1"/>
        <end position="26"/>
    </location>
</feature>
<dbReference type="Pfam" id="PF03998">
    <property type="entry name" value="Utp11"/>
    <property type="match status" value="1"/>
</dbReference>
<comment type="subcellular location">
    <subcellularLocation>
        <location evidence="2 6">Nucleus</location>
        <location evidence="2 6">Nucleolus</location>
    </subcellularLocation>
</comment>
<protein>
    <recommendedName>
        <fullName evidence="6">U3 small nucleolar RNA-associated protein 11</fullName>
        <shortName evidence="6">U3 snoRNA-associated protein 11</shortName>
    </recommendedName>
</protein>
<keyword evidence="5 6" id="KW-0539">Nucleus</keyword>
<gene>
    <name evidence="8" type="ORF">OHK93_001458</name>
</gene>
<comment type="function">
    <text evidence="1 6">Involved in nucleolar processing of pre-18S ribosomal RNA.</text>
</comment>
<keyword evidence="9" id="KW-1185">Reference proteome</keyword>
<comment type="subunit">
    <text evidence="6">Component of the ribosomal small subunit (SSU) processome.</text>
</comment>
<evidence type="ECO:0000256" key="1">
    <source>
        <dbReference type="ARBA" id="ARBA00004099"/>
    </source>
</evidence>
<evidence type="ECO:0000256" key="5">
    <source>
        <dbReference type="ARBA" id="ARBA00023242"/>
    </source>
</evidence>
<reference evidence="8" key="1">
    <citation type="journal article" date="2023" name="Genome Biol. Evol.">
        <title>First Whole Genome Sequence and Flow Cytometry Genome Size Data for the Lichen-Forming Fungus Ramalina farinacea (Ascomycota).</title>
        <authorList>
            <person name="Llewellyn T."/>
            <person name="Mian S."/>
            <person name="Hill R."/>
            <person name="Leitch I.J."/>
            <person name="Gaya E."/>
        </authorList>
    </citation>
    <scope>NUCLEOTIDE SEQUENCE</scope>
    <source>
        <strain evidence="8">LIQ254RAFAR</strain>
    </source>
</reference>
<evidence type="ECO:0000256" key="2">
    <source>
        <dbReference type="ARBA" id="ARBA00004604"/>
    </source>
</evidence>
<dbReference type="InterPro" id="IPR007144">
    <property type="entry name" value="SSU_processome_Utp11"/>
</dbReference>
<evidence type="ECO:0000313" key="9">
    <source>
        <dbReference type="Proteomes" id="UP001161017"/>
    </source>
</evidence>
<accession>A0AA43QPK8</accession>
<dbReference type="PANTHER" id="PTHR12838">
    <property type="entry name" value="U3 SMALL NUCLEOLAR RNA-ASSOCIATED PROTEIN 11"/>
    <property type="match status" value="1"/>
</dbReference>
<evidence type="ECO:0000313" key="8">
    <source>
        <dbReference type="EMBL" id="MDI1490258.1"/>
    </source>
</evidence>
<comment type="caution">
    <text evidence="8">The sequence shown here is derived from an EMBL/GenBank/DDBJ whole genome shotgun (WGS) entry which is preliminary data.</text>
</comment>
<comment type="similarity">
    <text evidence="3 6">Belongs to the UTP11 family.</text>
</comment>
<name>A0AA43QPK8_9LECA</name>
<feature type="region of interest" description="Disordered" evidence="7">
    <location>
        <begin position="148"/>
        <end position="195"/>
    </location>
</feature>
<dbReference type="GO" id="GO:0032040">
    <property type="term" value="C:small-subunit processome"/>
    <property type="evidence" value="ECO:0007669"/>
    <property type="project" value="UniProtKB-UniRule"/>
</dbReference>
<dbReference type="EMBL" id="JAPUFD010000011">
    <property type="protein sequence ID" value="MDI1490258.1"/>
    <property type="molecule type" value="Genomic_DNA"/>
</dbReference>
<feature type="compositionally biased region" description="Basic and acidic residues" evidence="7">
    <location>
        <begin position="15"/>
        <end position="26"/>
    </location>
</feature>
<dbReference type="Proteomes" id="UP001161017">
    <property type="component" value="Unassembled WGS sequence"/>
</dbReference>
<evidence type="ECO:0000256" key="3">
    <source>
        <dbReference type="ARBA" id="ARBA00008105"/>
    </source>
</evidence>
<dbReference type="PANTHER" id="PTHR12838:SF0">
    <property type="entry name" value="U3 SMALL NUCLEOLAR RNA-ASSOCIATED PROTEIN 11-RELATED"/>
    <property type="match status" value="1"/>
</dbReference>
<proteinExistence type="inferred from homology"/>
<keyword evidence="4 6" id="KW-0698">rRNA processing</keyword>
<dbReference type="PIRSF" id="PIRSF015952">
    <property type="entry name" value="U3snoRNP11"/>
    <property type="match status" value="1"/>
</dbReference>
<dbReference type="AlphaFoldDB" id="A0AA43QPK8"/>
<evidence type="ECO:0000256" key="6">
    <source>
        <dbReference type="PIRNR" id="PIRNR015952"/>
    </source>
</evidence>